<dbReference type="EC" id="2.4.99.12" evidence="5 13"/>
<evidence type="ECO:0000256" key="7">
    <source>
        <dbReference type="ARBA" id="ARBA00022519"/>
    </source>
</evidence>
<evidence type="ECO:0000256" key="2">
    <source>
        <dbReference type="ARBA" id="ARBA00004196"/>
    </source>
</evidence>
<dbReference type="InterPro" id="IPR007507">
    <property type="entry name" value="Glycos_transf_N"/>
</dbReference>
<comment type="pathway">
    <text evidence="3 13">Bacterial outer membrane biogenesis; LPS core biosynthesis.</text>
</comment>
<evidence type="ECO:0000256" key="1">
    <source>
        <dbReference type="ARBA" id="ARBA00003394"/>
    </source>
</evidence>
<evidence type="ECO:0000259" key="15">
    <source>
        <dbReference type="Pfam" id="PF04413"/>
    </source>
</evidence>
<keyword evidence="8 13" id="KW-0808">Transferase</keyword>
<protein>
    <recommendedName>
        <fullName evidence="6 13">3-deoxy-D-manno-octulosonic acid transferase</fullName>
        <shortName evidence="13">Kdo transferase</shortName>
        <ecNumber evidence="5 13">2.4.99.12</ecNumber>
    </recommendedName>
    <alternativeName>
        <fullName evidence="9 13">Lipid IV(A) 3-deoxy-D-manno-octulosonic acid transferase</fullName>
    </alternativeName>
</protein>
<dbReference type="GO" id="GO:0005886">
    <property type="term" value="C:plasma membrane"/>
    <property type="evidence" value="ECO:0007669"/>
    <property type="project" value="UniProtKB-SubCell"/>
</dbReference>
<keyword evidence="13" id="KW-0448">Lipopolysaccharide biosynthesis</keyword>
<dbReference type="EMBL" id="QTKU01000003">
    <property type="protein sequence ID" value="MBS8261382.1"/>
    <property type="molecule type" value="Genomic_DNA"/>
</dbReference>
<keyword evidence="7" id="KW-0997">Cell inner membrane</keyword>
<evidence type="ECO:0000313" key="16">
    <source>
        <dbReference type="EMBL" id="MBS8261382.1"/>
    </source>
</evidence>
<organism evidence="16 17">
    <name type="scientific">Roseibium polysiphoniae</name>
    <dbReference type="NCBI Taxonomy" id="2571221"/>
    <lineage>
        <taxon>Bacteria</taxon>
        <taxon>Pseudomonadati</taxon>
        <taxon>Pseudomonadota</taxon>
        <taxon>Alphaproteobacteria</taxon>
        <taxon>Hyphomicrobiales</taxon>
        <taxon>Stappiaceae</taxon>
        <taxon>Roseibium</taxon>
    </lineage>
</organism>
<evidence type="ECO:0000256" key="6">
    <source>
        <dbReference type="ARBA" id="ARBA00019077"/>
    </source>
</evidence>
<keyword evidence="7" id="KW-0472">Membrane</keyword>
<evidence type="ECO:0000256" key="12">
    <source>
        <dbReference type="PIRSR" id="PIRSR639901-2"/>
    </source>
</evidence>
<sequence>MAERCPFPVTFYLVLSRLAAPIYRLAHLIRCRRGKDDPERSGEKFGFASIARPNGSLVWLHAASVGETISVLPLIEALTADHQRVLLTTITRTAAEIAANRLPDGAFHQYAPFDNQDYWDRFLDAWMPDLAIMVESEIWPACFDSLRRRDCPLCLVNGRMSEGSFKNWSRFPKSAHHIFQALDLALAQSSADARRLRTLGCRVVEEPGNLKFDAMPERPEAERIRNLSSMFEGRPVWLAALTHPGEEEIVLASHRALLDKNPDLLLMLVPRHPARAEEVFKAIEQIGLNGVRRSVGGRILPSTQVYLGDTLGEMSLFYEVADVAFLGGSFVDVGGHNPVEAASLGTAIITGPRVANARTVYKSLWQAGGALRVDKADALSDAVAGLMQDHAERESQIEVAREIIENGRGALQRTLAFLQPYLPPSGAADTGGKGQ</sequence>
<gene>
    <name evidence="16" type="ORF">DYI23_14250</name>
</gene>
<dbReference type="GO" id="GO:0009244">
    <property type="term" value="P:lipopolysaccharide core region biosynthetic process"/>
    <property type="evidence" value="ECO:0007669"/>
    <property type="project" value="UniProtKB-UniRule"/>
</dbReference>
<comment type="catalytic activity">
    <reaction evidence="10 13">
        <text>lipid IVA (E. coli) + CMP-3-deoxy-beta-D-manno-octulosonate = alpha-Kdo-(2-&gt;6)-lipid IVA (E. coli) + CMP + H(+)</text>
        <dbReference type="Rhea" id="RHEA:28066"/>
        <dbReference type="ChEBI" id="CHEBI:15378"/>
        <dbReference type="ChEBI" id="CHEBI:58603"/>
        <dbReference type="ChEBI" id="CHEBI:60364"/>
        <dbReference type="ChEBI" id="CHEBI:60377"/>
        <dbReference type="ChEBI" id="CHEBI:85987"/>
        <dbReference type="EC" id="2.4.99.12"/>
    </reaction>
</comment>
<dbReference type="GO" id="GO:0009245">
    <property type="term" value="P:lipid A biosynthetic process"/>
    <property type="evidence" value="ECO:0007669"/>
    <property type="project" value="TreeGrafter"/>
</dbReference>
<comment type="caution">
    <text evidence="16">The sequence shown here is derived from an EMBL/GenBank/DDBJ whole genome shotgun (WGS) entry which is preliminary data.</text>
</comment>
<dbReference type="RefSeq" id="WP_213216772.1">
    <property type="nucleotide sequence ID" value="NZ_QTKU01000003.1"/>
</dbReference>
<dbReference type="Proteomes" id="UP000705379">
    <property type="component" value="Unassembled WGS sequence"/>
</dbReference>
<dbReference type="InterPro" id="IPR001296">
    <property type="entry name" value="Glyco_trans_1"/>
</dbReference>
<dbReference type="Gene3D" id="3.40.50.2000">
    <property type="entry name" value="Glycogen Phosphorylase B"/>
    <property type="match status" value="1"/>
</dbReference>
<dbReference type="FunFam" id="3.40.50.2000:FF:000032">
    <property type="entry name" value="3-deoxy-D-manno-octulosonic acid transferase"/>
    <property type="match status" value="1"/>
</dbReference>
<reference evidence="16" key="1">
    <citation type="submission" date="2018-08" db="EMBL/GenBank/DDBJ databases">
        <authorList>
            <person name="Jin W."/>
            <person name="Wang H."/>
            <person name="Yang Y."/>
            <person name="Li M."/>
            <person name="Liu J."/>
        </authorList>
    </citation>
    <scope>NUCLEOTIDE SEQUENCE</scope>
    <source>
        <strain evidence="16">AESS21</strain>
    </source>
</reference>
<feature type="domain" description="3-deoxy-D-manno-octulosonic-acid transferase N-terminal" evidence="15">
    <location>
        <begin position="40"/>
        <end position="214"/>
    </location>
</feature>
<evidence type="ECO:0000256" key="3">
    <source>
        <dbReference type="ARBA" id="ARBA00004713"/>
    </source>
</evidence>
<evidence type="ECO:0000256" key="11">
    <source>
        <dbReference type="PIRSR" id="PIRSR639901-1"/>
    </source>
</evidence>
<comment type="subcellular location">
    <subcellularLocation>
        <location evidence="2">Cell envelope</location>
    </subcellularLocation>
    <subcellularLocation>
        <location evidence="13">Cell membrane</location>
    </subcellularLocation>
</comment>
<evidence type="ECO:0000256" key="4">
    <source>
        <dbReference type="ARBA" id="ARBA00006380"/>
    </source>
</evidence>
<evidence type="ECO:0000313" key="17">
    <source>
        <dbReference type="Proteomes" id="UP000705379"/>
    </source>
</evidence>
<dbReference type="PANTHER" id="PTHR42755">
    <property type="entry name" value="3-DEOXY-MANNO-OCTULOSONATE CYTIDYLYLTRANSFERASE"/>
    <property type="match status" value="1"/>
</dbReference>
<evidence type="ECO:0000256" key="9">
    <source>
        <dbReference type="ARBA" id="ARBA00031445"/>
    </source>
</evidence>
<evidence type="ECO:0000256" key="5">
    <source>
        <dbReference type="ARBA" id="ARBA00012621"/>
    </source>
</evidence>
<feature type="domain" description="Glycosyl transferase family 1" evidence="14">
    <location>
        <begin position="239"/>
        <end position="402"/>
    </location>
</feature>
<accession>A0A944GTK4</accession>
<dbReference type="InterPro" id="IPR039901">
    <property type="entry name" value="Kdotransferase"/>
</dbReference>
<proteinExistence type="inferred from homology"/>
<evidence type="ECO:0000256" key="8">
    <source>
        <dbReference type="ARBA" id="ARBA00022679"/>
    </source>
</evidence>
<dbReference type="InterPro" id="IPR038107">
    <property type="entry name" value="Glycos_transf_N_sf"/>
</dbReference>
<feature type="site" description="Transition state stabilizer" evidence="12">
    <location>
        <position position="211"/>
    </location>
</feature>
<dbReference type="SUPFAM" id="SSF53756">
    <property type="entry name" value="UDP-Glycosyltransferase/glycogen phosphorylase"/>
    <property type="match status" value="1"/>
</dbReference>
<evidence type="ECO:0000256" key="10">
    <source>
        <dbReference type="ARBA" id="ARBA00049183"/>
    </source>
</evidence>
<name>A0A944GTK4_9HYPH</name>
<dbReference type="AlphaFoldDB" id="A0A944GTK4"/>
<dbReference type="Pfam" id="PF00534">
    <property type="entry name" value="Glycos_transf_1"/>
    <property type="match status" value="1"/>
</dbReference>
<dbReference type="GO" id="GO:0043842">
    <property type="term" value="F:Kdo transferase activity"/>
    <property type="evidence" value="ECO:0007669"/>
    <property type="project" value="UniProtKB-EC"/>
</dbReference>
<keyword evidence="13" id="KW-1003">Cell membrane</keyword>
<reference evidence="16" key="2">
    <citation type="journal article" date="2021" name="Microorganisms">
        <title>Bacterial Dimethylsulfoniopropionate Biosynthesis in the East China Sea.</title>
        <authorList>
            <person name="Liu J."/>
            <person name="Zhang Y."/>
            <person name="Liu J."/>
            <person name="Zhong H."/>
            <person name="Williams B.T."/>
            <person name="Zheng Y."/>
            <person name="Curson A.R.J."/>
            <person name="Sun C."/>
            <person name="Sun H."/>
            <person name="Song D."/>
            <person name="Wagner Mackenzie B."/>
            <person name="Bermejo Martinez A."/>
            <person name="Todd J.D."/>
            <person name="Zhang X.H."/>
        </authorList>
    </citation>
    <scope>NUCLEOTIDE SEQUENCE</scope>
    <source>
        <strain evidence="16">AESS21</strain>
    </source>
</reference>
<dbReference type="Pfam" id="PF04413">
    <property type="entry name" value="Glycos_transf_N"/>
    <property type="match status" value="1"/>
</dbReference>
<evidence type="ECO:0000259" key="14">
    <source>
        <dbReference type="Pfam" id="PF00534"/>
    </source>
</evidence>
<dbReference type="GO" id="GO:0030313">
    <property type="term" value="C:cell envelope"/>
    <property type="evidence" value="ECO:0007669"/>
    <property type="project" value="UniProtKB-SubCell"/>
</dbReference>
<feature type="active site" description="Proton acceptor" evidence="11">
    <location>
        <position position="67"/>
    </location>
</feature>
<feature type="site" description="Transition state stabilizer" evidence="12">
    <location>
        <position position="135"/>
    </location>
</feature>
<evidence type="ECO:0000256" key="13">
    <source>
        <dbReference type="RuleBase" id="RU365103"/>
    </source>
</evidence>
<dbReference type="PANTHER" id="PTHR42755:SF1">
    <property type="entry name" value="3-DEOXY-D-MANNO-OCTULOSONIC ACID TRANSFERASE, MITOCHONDRIAL-RELATED"/>
    <property type="match status" value="1"/>
</dbReference>
<comment type="similarity">
    <text evidence="4">Belongs to the glycosyltransferase group 1 family. Glycosyltransferase 30 subfamily.</text>
</comment>
<dbReference type="Gene3D" id="3.40.50.11720">
    <property type="entry name" value="3-Deoxy-D-manno-octulosonic-acid transferase, N-terminal domain"/>
    <property type="match status" value="1"/>
</dbReference>
<comment type="function">
    <text evidence="1 13">Involved in lipopolysaccharide (LPS) biosynthesis. Catalyzes the transfer of 3-deoxy-D-manno-octulosonate (Kdo) residue(s) from CMP-Kdo to lipid IV(A), the tetraacyldisaccharide-1,4'-bisphosphate precursor of lipid A.</text>
</comment>